<name>D7BHQ1_ALLS1</name>
<evidence type="ECO:0000313" key="2">
    <source>
        <dbReference type="Proteomes" id="UP000001916"/>
    </source>
</evidence>
<protein>
    <recommendedName>
        <fullName evidence="3">TIGR02453 family protein</fullName>
    </recommendedName>
</protein>
<dbReference type="EMBL" id="CP002042">
    <property type="protein sequence ID" value="ADH63991.1"/>
    <property type="molecule type" value="Genomic_DNA"/>
</dbReference>
<dbReference type="PANTHER" id="PTHR36452:SF1">
    <property type="entry name" value="DUF2461 DOMAIN-CONTAINING PROTEIN"/>
    <property type="match status" value="1"/>
</dbReference>
<sequence length="232" mass="26999">MASSSANTYFSAELFHLLLELRYNNHRAWFQANKPRYEEYIRRPFLRFIEDFAPYLKRINPAFTAEAKSLFRIYRDTRFSYDKTPYKTHAAAQFRHILGRDVHAPGFYLHLEPDNCFIAGGIWLPEAEPTLRIRQAIARWDPRWMAVKKDGPPLSQEDKLKRAPKGFDPHHPLVEDLKLKSFIAWVAFSEEEVCSPDFLEKVSQACQRLNPLVDFLCDVLKLPTVEASEGAP</sequence>
<dbReference type="PANTHER" id="PTHR36452">
    <property type="entry name" value="CHROMOSOME 12, WHOLE GENOME SHOTGUN SEQUENCE"/>
    <property type="match status" value="1"/>
</dbReference>
<dbReference type="Pfam" id="PF09365">
    <property type="entry name" value="DUF2461"/>
    <property type="match status" value="1"/>
</dbReference>
<dbReference type="NCBIfam" id="TIGR02453">
    <property type="entry name" value="TIGR02453 family protein"/>
    <property type="match status" value="1"/>
</dbReference>
<dbReference type="eggNOG" id="COG5587">
    <property type="taxonomic scope" value="Bacteria"/>
</dbReference>
<gene>
    <name evidence="1" type="ordered locus">Mesil_2120</name>
</gene>
<evidence type="ECO:0008006" key="3">
    <source>
        <dbReference type="Google" id="ProtNLM"/>
    </source>
</evidence>
<organism evidence="1 2">
    <name type="scientific">Allomeiothermus silvanus (strain ATCC 700542 / DSM 9946 / NBRC 106475 / NCIMB 13440 / VI-R2)</name>
    <name type="common">Thermus silvanus</name>
    <dbReference type="NCBI Taxonomy" id="526227"/>
    <lineage>
        <taxon>Bacteria</taxon>
        <taxon>Thermotogati</taxon>
        <taxon>Deinococcota</taxon>
        <taxon>Deinococci</taxon>
        <taxon>Thermales</taxon>
        <taxon>Thermaceae</taxon>
        <taxon>Allomeiothermus</taxon>
    </lineage>
</organism>
<dbReference type="HOGENOM" id="CLU_036742_2_0_0"/>
<dbReference type="PIRSF" id="PIRSF028451">
    <property type="entry name" value="UCP028451"/>
    <property type="match status" value="1"/>
</dbReference>
<dbReference type="STRING" id="526227.Mesil_2120"/>
<reference evidence="1 2" key="1">
    <citation type="journal article" date="2010" name="Stand. Genomic Sci.">
        <title>Complete genome sequence of Meiothermus silvanus type strain (VI-R2).</title>
        <authorList>
            <person name="Sikorski J."/>
            <person name="Tindall B.J."/>
            <person name="Lowry S."/>
            <person name="Lucas S."/>
            <person name="Nolan M."/>
            <person name="Copeland A."/>
            <person name="Glavina Del Rio T."/>
            <person name="Tice H."/>
            <person name="Cheng J.F."/>
            <person name="Han C."/>
            <person name="Pitluck S."/>
            <person name="Liolios K."/>
            <person name="Ivanova N."/>
            <person name="Mavromatis K."/>
            <person name="Mikhailova N."/>
            <person name="Pati A."/>
            <person name="Goodwin L."/>
            <person name="Chen A."/>
            <person name="Palaniappan K."/>
            <person name="Land M."/>
            <person name="Hauser L."/>
            <person name="Chang Y.J."/>
            <person name="Jeffries C.D."/>
            <person name="Rohde M."/>
            <person name="Goker M."/>
            <person name="Woyke T."/>
            <person name="Bristow J."/>
            <person name="Eisen J.A."/>
            <person name="Markowitz V."/>
            <person name="Hugenholtz P."/>
            <person name="Kyrpides N.C."/>
            <person name="Klenk H.P."/>
            <person name="Lapidus A."/>
        </authorList>
    </citation>
    <scope>NUCLEOTIDE SEQUENCE [LARGE SCALE GENOMIC DNA]</scope>
    <source>
        <strain evidence="2">ATCC 700542 / DSM 9946 / VI-R2</strain>
    </source>
</reference>
<dbReference type="KEGG" id="msv:Mesil_2120"/>
<keyword evidence="2" id="KW-1185">Reference proteome</keyword>
<accession>D7BHQ1</accession>
<dbReference type="InterPro" id="IPR012808">
    <property type="entry name" value="CHP02453"/>
</dbReference>
<dbReference type="InterPro" id="IPR015996">
    <property type="entry name" value="UCP028451"/>
</dbReference>
<dbReference type="AlphaFoldDB" id="D7BHQ1"/>
<dbReference type="OrthoDB" id="9794241at2"/>
<dbReference type="Proteomes" id="UP000001916">
    <property type="component" value="Chromosome"/>
</dbReference>
<proteinExistence type="predicted"/>
<evidence type="ECO:0000313" key="1">
    <source>
        <dbReference type="EMBL" id="ADH63991.1"/>
    </source>
</evidence>